<gene>
    <name evidence="1" type="ORF">LTR69_006857</name>
</gene>
<dbReference type="PANTHER" id="PTHR31891:SF1">
    <property type="entry name" value="FORMAMIDASE C869.04-RELATED"/>
    <property type="match status" value="1"/>
</dbReference>
<dbReference type="EMBL" id="JAVRRF010000014">
    <property type="protein sequence ID" value="KAK5058452.1"/>
    <property type="molecule type" value="Genomic_DNA"/>
</dbReference>
<dbReference type="Pfam" id="PF03069">
    <property type="entry name" value="FmdA_AmdA"/>
    <property type="match status" value="2"/>
</dbReference>
<organism evidence="1 2">
    <name type="scientific">Exophiala sideris</name>
    <dbReference type="NCBI Taxonomy" id="1016849"/>
    <lineage>
        <taxon>Eukaryota</taxon>
        <taxon>Fungi</taxon>
        <taxon>Dikarya</taxon>
        <taxon>Ascomycota</taxon>
        <taxon>Pezizomycotina</taxon>
        <taxon>Eurotiomycetes</taxon>
        <taxon>Chaetothyriomycetidae</taxon>
        <taxon>Chaetothyriales</taxon>
        <taxon>Herpotrichiellaceae</taxon>
        <taxon>Exophiala</taxon>
    </lineage>
</organism>
<dbReference type="Gene3D" id="2.60.120.580">
    <property type="entry name" value="Acetamidase/Formamidase-like domains"/>
    <property type="match status" value="2"/>
</dbReference>
<dbReference type="PANTHER" id="PTHR31891">
    <property type="entry name" value="FORMAMIDASE C869.04-RELATED"/>
    <property type="match status" value="1"/>
</dbReference>
<evidence type="ECO:0000313" key="1">
    <source>
        <dbReference type="EMBL" id="KAK5058452.1"/>
    </source>
</evidence>
<dbReference type="SUPFAM" id="SSF141130">
    <property type="entry name" value="Acetamidase/Formamidase-like"/>
    <property type="match status" value="1"/>
</dbReference>
<name>A0ABR0J861_9EURO</name>
<sequence>MGFALRDSSATDGDECIRSMFLLDISATALLDVVEDNKWKDKTDVGPDLATSGKMQLNGDWLAWGPHLLTVDSGTIVTFDTIDGGGGQVTKTSTSSAISKFSVDLADPVFGPVYVNGAEPGDALEIEVLDLETADWGWTAVVPGFGLLADDFPDPELKIWQLSRFEERPYAVFKDGIRIPTRPFLGEMGVAPGSDGEFSTIPPYETGGNIDCRHLTVGSKLFLPVKTSGALFSCGDGHAAQGDGEVCGSAIETPMHATLRLTVRKNHDWVASPHYFSPPPRQIPGFEDRGCYAALGIDSDLQEATRKAVRGIINYLTANKGLSKVEAYMLASVAVDLKLAEVVDMPNFAVAASLPLNIFQSA</sequence>
<protein>
    <recommendedName>
        <fullName evidence="3">Acetamidase/formamidase</fullName>
    </recommendedName>
</protein>
<keyword evidence="2" id="KW-1185">Reference proteome</keyword>
<evidence type="ECO:0000313" key="2">
    <source>
        <dbReference type="Proteomes" id="UP001345691"/>
    </source>
</evidence>
<comment type="caution">
    <text evidence="1">The sequence shown here is derived from an EMBL/GenBank/DDBJ whole genome shotgun (WGS) entry which is preliminary data.</text>
</comment>
<dbReference type="InterPro" id="IPR004304">
    <property type="entry name" value="FmdA_AmdA"/>
</dbReference>
<proteinExistence type="predicted"/>
<dbReference type="Proteomes" id="UP001345691">
    <property type="component" value="Unassembled WGS sequence"/>
</dbReference>
<reference evidence="1 2" key="1">
    <citation type="submission" date="2023-08" db="EMBL/GenBank/DDBJ databases">
        <title>Black Yeasts Isolated from many extreme environments.</title>
        <authorList>
            <person name="Coleine C."/>
            <person name="Stajich J.E."/>
            <person name="Selbmann L."/>
        </authorList>
    </citation>
    <scope>NUCLEOTIDE SEQUENCE [LARGE SCALE GENOMIC DNA]</scope>
    <source>
        <strain evidence="1 2">CCFEE 6328</strain>
    </source>
</reference>
<accession>A0ABR0J861</accession>
<dbReference type="Gene3D" id="3.10.28.20">
    <property type="entry name" value="Acetamidase/Formamidase-like domains"/>
    <property type="match status" value="1"/>
</dbReference>
<evidence type="ECO:0008006" key="3">
    <source>
        <dbReference type="Google" id="ProtNLM"/>
    </source>
</evidence>